<keyword evidence="2" id="KW-1185">Reference proteome</keyword>
<reference evidence="1 2" key="1">
    <citation type="submission" date="2013-03" db="EMBL/GenBank/DDBJ databases">
        <title>Assembly of a new bacterial strain Brevibacillus borstelensis AK1.</title>
        <authorList>
            <person name="Rajan I."/>
            <person name="PoliReddy D."/>
            <person name="Sugumar T."/>
            <person name="Rathinam K."/>
            <person name="Alqarawi S."/>
            <person name="Khalil A.B."/>
            <person name="Sivakumar N."/>
        </authorList>
    </citation>
    <scope>NUCLEOTIDE SEQUENCE [LARGE SCALE GENOMIC DNA]</scope>
    <source>
        <strain evidence="1 2">AK1</strain>
    </source>
</reference>
<evidence type="ECO:0000313" key="1">
    <source>
        <dbReference type="EMBL" id="EMT52066.1"/>
    </source>
</evidence>
<dbReference type="AlphaFoldDB" id="M8DYG8"/>
<dbReference type="EMBL" id="APBN01000005">
    <property type="protein sequence ID" value="EMT52066.1"/>
    <property type="molecule type" value="Genomic_DNA"/>
</dbReference>
<proteinExistence type="predicted"/>
<evidence type="ECO:0000313" key="2">
    <source>
        <dbReference type="Proteomes" id="UP000012081"/>
    </source>
</evidence>
<dbReference type="Proteomes" id="UP000012081">
    <property type="component" value="Unassembled WGS sequence"/>
</dbReference>
<protein>
    <submittedName>
        <fullName evidence="1">Uncharacterized protein</fullName>
    </submittedName>
</protein>
<dbReference type="STRING" id="1300222.I532_14523"/>
<comment type="caution">
    <text evidence="1">The sequence shown here is derived from an EMBL/GenBank/DDBJ whole genome shotgun (WGS) entry which is preliminary data.</text>
</comment>
<sequence>MSGALVVEMKKQKKRYRFGGSPAAGHDCPAAFQKRNRVQKQPIQRGVSELDAKNGSAFSVPPRLVPQRPSCFFCFFISTAVCLLSGFLKED</sequence>
<organism evidence="1 2">
    <name type="scientific">Brevibacillus borstelensis AK1</name>
    <dbReference type="NCBI Taxonomy" id="1300222"/>
    <lineage>
        <taxon>Bacteria</taxon>
        <taxon>Bacillati</taxon>
        <taxon>Bacillota</taxon>
        <taxon>Bacilli</taxon>
        <taxon>Bacillales</taxon>
        <taxon>Paenibacillaceae</taxon>
        <taxon>Brevibacillus</taxon>
    </lineage>
</organism>
<name>M8DYG8_9BACL</name>
<dbReference type="PATRIC" id="fig|1300222.3.peg.3035"/>
<accession>M8DYG8</accession>
<gene>
    <name evidence="1" type="ORF">I532_14523</name>
</gene>